<dbReference type="GO" id="GO:0010090">
    <property type="term" value="P:trichome morphogenesis"/>
    <property type="evidence" value="ECO:0007669"/>
    <property type="project" value="InterPro"/>
</dbReference>
<accession>A0A5N6Q276</accession>
<keyword evidence="1" id="KW-0479">Metal-binding</keyword>
<keyword evidence="1" id="KW-0862">Zinc</keyword>
<gene>
    <name evidence="3" type="ORF">E3N88_01353</name>
</gene>
<reference evidence="3 4" key="1">
    <citation type="submission" date="2019-05" db="EMBL/GenBank/DDBJ databases">
        <title>Mikania micrantha, genome provides insights into the molecular mechanism of rapid growth.</title>
        <authorList>
            <person name="Liu B."/>
        </authorList>
    </citation>
    <scope>NUCLEOTIDE SEQUENCE [LARGE SCALE GENOMIC DNA]</scope>
    <source>
        <strain evidence="3">NLD-2019</strain>
        <tissue evidence="3">Leaf</tissue>
    </source>
</reference>
<proteinExistence type="predicted"/>
<dbReference type="EMBL" id="SZYD01000001">
    <property type="protein sequence ID" value="KAD7478217.1"/>
    <property type="molecule type" value="Genomic_DNA"/>
</dbReference>
<evidence type="ECO:0000313" key="4">
    <source>
        <dbReference type="Proteomes" id="UP000326396"/>
    </source>
</evidence>
<dbReference type="PROSITE" id="PS00028">
    <property type="entry name" value="ZINC_FINGER_C2H2_1"/>
    <property type="match status" value="1"/>
</dbReference>
<evidence type="ECO:0000313" key="3">
    <source>
        <dbReference type="EMBL" id="KAD7478217.1"/>
    </source>
</evidence>
<dbReference type="PROSITE" id="PS50157">
    <property type="entry name" value="ZINC_FINGER_C2H2_2"/>
    <property type="match status" value="1"/>
</dbReference>
<evidence type="ECO:0000259" key="2">
    <source>
        <dbReference type="PROSITE" id="PS50157"/>
    </source>
</evidence>
<dbReference type="InterPro" id="IPR013087">
    <property type="entry name" value="Znf_C2H2_type"/>
</dbReference>
<comment type="caution">
    <text evidence="3">The sequence shown here is derived from an EMBL/GenBank/DDBJ whole genome shotgun (WGS) entry which is preliminary data.</text>
</comment>
<organism evidence="3 4">
    <name type="scientific">Mikania micrantha</name>
    <name type="common">bitter vine</name>
    <dbReference type="NCBI Taxonomy" id="192012"/>
    <lineage>
        <taxon>Eukaryota</taxon>
        <taxon>Viridiplantae</taxon>
        <taxon>Streptophyta</taxon>
        <taxon>Embryophyta</taxon>
        <taxon>Tracheophyta</taxon>
        <taxon>Spermatophyta</taxon>
        <taxon>Magnoliopsida</taxon>
        <taxon>eudicotyledons</taxon>
        <taxon>Gunneridae</taxon>
        <taxon>Pentapetalae</taxon>
        <taxon>asterids</taxon>
        <taxon>campanulids</taxon>
        <taxon>Asterales</taxon>
        <taxon>Asteraceae</taxon>
        <taxon>Asteroideae</taxon>
        <taxon>Heliantheae alliance</taxon>
        <taxon>Eupatorieae</taxon>
        <taxon>Mikania</taxon>
    </lineage>
</organism>
<feature type="domain" description="C2H2-type" evidence="2">
    <location>
        <begin position="76"/>
        <end position="103"/>
    </location>
</feature>
<keyword evidence="4" id="KW-1185">Reference proteome</keyword>
<dbReference type="GO" id="GO:0009739">
    <property type="term" value="P:response to gibberellin"/>
    <property type="evidence" value="ECO:0007669"/>
    <property type="project" value="InterPro"/>
</dbReference>
<name>A0A5N6Q276_9ASTR</name>
<evidence type="ECO:0000256" key="1">
    <source>
        <dbReference type="PROSITE-ProRule" id="PRU00042"/>
    </source>
</evidence>
<dbReference type="OrthoDB" id="9442240at2759"/>
<sequence>MEPQSHNFLNVDSFSQLPFIRPSLLKVKTIKLFGKEFDNVAGADSPTVIITEQSDSTDTIVIHEEPKQTAKTRRKFQCRYCCRNFPTSQALGGHQNAHKRERQHAKRVHLHPAMFSGSLTHGLVNYHRLPSYHHRQPPYRGTNDDRLFGGNATRSSHHTPVNGGSVAMWRFQTARKSTIANNLVASRIRTGIGYPIRYPYEQKSLGQDHVSLDLCL</sequence>
<dbReference type="GO" id="GO:0003700">
    <property type="term" value="F:DNA-binding transcription factor activity"/>
    <property type="evidence" value="ECO:0007669"/>
    <property type="project" value="InterPro"/>
</dbReference>
<dbReference type="PANTHER" id="PTHR46547:SF7">
    <property type="entry name" value="ZINC FINGER PROTEIN GIS"/>
    <property type="match status" value="1"/>
</dbReference>
<dbReference type="SUPFAM" id="SSF57667">
    <property type="entry name" value="beta-beta-alpha zinc fingers"/>
    <property type="match status" value="1"/>
</dbReference>
<dbReference type="GO" id="GO:0008270">
    <property type="term" value="F:zinc ion binding"/>
    <property type="evidence" value="ECO:0007669"/>
    <property type="project" value="UniProtKB-KW"/>
</dbReference>
<keyword evidence="1" id="KW-0863">Zinc-finger</keyword>
<dbReference type="Gene3D" id="3.30.160.60">
    <property type="entry name" value="Classic Zinc Finger"/>
    <property type="match status" value="1"/>
</dbReference>
<dbReference type="PANTHER" id="PTHR46547">
    <property type="entry name" value="ZINC FINGER PROTEIN GIS"/>
    <property type="match status" value="1"/>
</dbReference>
<dbReference type="AlphaFoldDB" id="A0A5N6Q276"/>
<dbReference type="InterPro" id="IPR044291">
    <property type="entry name" value="GIS/GIS2/ZFP8"/>
</dbReference>
<protein>
    <recommendedName>
        <fullName evidence="2">C2H2-type domain-containing protein</fullName>
    </recommendedName>
</protein>
<dbReference type="InterPro" id="IPR036236">
    <property type="entry name" value="Znf_C2H2_sf"/>
</dbReference>
<dbReference type="Proteomes" id="UP000326396">
    <property type="component" value="Linkage Group LG1"/>
</dbReference>